<keyword evidence="2" id="KW-1185">Reference proteome</keyword>
<proteinExistence type="predicted"/>
<dbReference type="EMBL" id="VSRR010119802">
    <property type="protein sequence ID" value="MPC99773.1"/>
    <property type="molecule type" value="Genomic_DNA"/>
</dbReference>
<reference evidence="1 2" key="1">
    <citation type="submission" date="2019-05" db="EMBL/GenBank/DDBJ databases">
        <title>Another draft genome of Portunus trituberculatus and its Hox gene families provides insights of decapod evolution.</title>
        <authorList>
            <person name="Jeong J.-H."/>
            <person name="Song I."/>
            <person name="Kim S."/>
            <person name="Choi T."/>
            <person name="Kim D."/>
            <person name="Ryu S."/>
            <person name="Kim W."/>
        </authorList>
    </citation>
    <scope>NUCLEOTIDE SEQUENCE [LARGE SCALE GENOMIC DNA]</scope>
    <source>
        <tissue evidence="1">Muscle</tissue>
    </source>
</reference>
<dbReference type="Proteomes" id="UP000324222">
    <property type="component" value="Unassembled WGS sequence"/>
</dbReference>
<comment type="caution">
    <text evidence="1">The sequence shown here is derived from an EMBL/GenBank/DDBJ whole genome shotgun (WGS) entry which is preliminary data.</text>
</comment>
<protein>
    <submittedName>
        <fullName evidence="1">Uncharacterized protein</fullName>
    </submittedName>
</protein>
<sequence>MDEVDKEDSLVWDSRNTRGHGMKLKKTMCRREMREYSFPNRSIEIWNNLNETVVQAINISDFKAKLDDYRHGNRTAQAYSSFPVKHN</sequence>
<dbReference type="EMBL" id="VSRR010119802">
    <property type="protein sequence ID" value="MPC99772.1"/>
    <property type="molecule type" value="Genomic_DNA"/>
</dbReference>
<organism evidence="1 2">
    <name type="scientific">Portunus trituberculatus</name>
    <name type="common">Swimming crab</name>
    <name type="synonym">Neptunus trituberculatus</name>
    <dbReference type="NCBI Taxonomy" id="210409"/>
    <lineage>
        <taxon>Eukaryota</taxon>
        <taxon>Metazoa</taxon>
        <taxon>Ecdysozoa</taxon>
        <taxon>Arthropoda</taxon>
        <taxon>Crustacea</taxon>
        <taxon>Multicrustacea</taxon>
        <taxon>Malacostraca</taxon>
        <taxon>Eumalacostraca</taxon>
        <taxon>Eucarida</taxon>
        <taxon>Decapoda</taxon>
        <taxon>Pleocyemata</taxon>
        <taxon>Brachyura</taxon>
        <taxon>Eubrachyura</taxon>
        <taxon>Portunoidea</taxon>
        <taxon>Portunidae</taxon>
        <taxon>Portuninae</taxon>
        <taxon>Portunus</taxon>
    </lineage>
</organism>
<evidence type="ECO:0000313" key="1">
    <source>
        <dbReference type="EMBL" id="MPC99773.1"/>
    </source>
</evidence>
<gene>
    <name evidence="1" type="ORF">E2C01_095208</name>
</gene>
<accession>A0A5B7JZL2</accession>
<evidence type="ECO:0000313" key="2">
    <source>
        <dbReference type="Proteomes" id="UP000324222"/>
    </source>
</evidence>
<dbReference type="AlphaFoldDB" id="A0A5B7JZL2"/>
<name>A0A5B7JZL2_PORTR</name>